<keyword evidence="3" id="KW-0285">Flavoprotein</keyword>
<evidence type="ECO:0000256" key="3">
    <source>
        <dbReference type="ARBA" id="ARBA00022630"/>
    </source>
</evidence>
<dbReference type="AlphaFoldDB" id="A0A3N2PPY1"/>
<dbReference type="Proteomes" id="UP000272025">
    <property type="component" value="Unassembled WGS sequence"/>
</dbReference>
<dbReference type="InterPro" id="IPR045170">
    <property type="entry name" value="MTOX"/>
</dbReference>
<dbReference type="SUPFAM" id="SSF51905">
    <property type="entry name" value="FAD/NAD(P)-binding domain"/>
    <property type="match status" value="1"/>
</dbReference>
<keyword evidence="4" id="KW-0274">FAD</keyword>
<dbReference type="PANTHER" id="PTHR10961">
    <property type="entry name" value="PEROXISOMAL SARCOSINE OXIDASE"/>
    <property type="match status" value="1"/>
</dbReference>
<gene>
    <name evidence="7" type="ORF">SODALDRAFT_335672</name>
</gene>
<dbReference type="Pfam" id="PF01266">
    <property type="entry name" value="DAO"/>
    <property type="match status" value="1"/>
</dbReference>
<dbReference type="GeneID" id="39580994"/>
<organism evidence="7 8">
    <name type="scientific">Sodiomyces alkalinus (strain CBS 110278 / VKM F-3762 / F11)</name>
    <name type="common">Alkaliphilic filamentous fungus</name>
    <dbReference type="NCBI Taxonomy" id="1314773"/>
    <lineage>
        <taxon>Eukaryota</taxon>
        <taxon>Fungi</taxon>
        <taxon>Dikarya</taxon>
        <taxon>Ascomycota</taxon>
        <taxon>Pezizomycotina</taxon>
        <taxon>Sordariomycetes</taxon>
        <taxon>Hypocreomycetidae</taxon>
        <taxon>Glomerellales</taxon>
        <taxon>Plectosphaerellaceae</taxon>
        <taxon>Sodiomyces</taxon>
    </lineage>
</organism>
<proteinExistence type="inferred from homology"/>
<evidence type="ECO:0000313" key="8">
    <source>
        <dbReference type="Proteomes" id="UP000272025"/>
    </source>
</evidence>
<dbReference type="STRING" id="1314773.A0A3N2PPY1"/>
<accession>A0A3N2PPY1</accession>
<comment type="cofactor">
    <cofactor evidence="1">
        <name>FAD</name>
        <dbReference type="ChEBI" id="CHEBI:57692"/>
    </cofactor>
</comment>
<dbReference type="PANTHER" id="PTHR10961:SF37">
    <property type="entry name" value="FAD DEPENDENT OXIDOREDUCTASE DOMAIN-CONTAINING PROTEIN"/>
    <property type="match status" value="1"/>
</dbReference>
<evidence type="ECO:0000259" key="6">
    <source>
        <dbReference type="Pfam" id="PF01266"/>
    </source>
</evidence>
<dbReference type="InterPro" id="IPR036188">
    <property type="entry name" value="FAD/NAD-bd_sf"/>
</dbReference>
<evidence type="ECO:0000256" key="5">
    <source>
        <dbReference type="ARBA" id="ARBA00023002"/>
    </source>
</evidence>
<evidence type="ECO:0000313" key="7">
    <source>
        <dbReference type="EMBL" id="ROT36572.1"/>
    </source>
</evidence>
<dbReference type="OrthoDB" id="2219495at2759"/>
<evidence type="ECO:0000256" key="4">
    <source>
        <dbReference type="ARBA" id="ARBA00022827"/>
    </source>
</evidence>
<comment type="similarity">
    <text evidence="2">Belongs to the MSOX/MTOX family.</text>
</comment>
<sequence length="431" mass="47980">MSNFNSAKTVLIVGAGNFGAATALYLARHHKDKTVTLIDRTDSANPCAASHDINKIVRDEYTDPLYMRLMLEAMPMWRSDELYSPFFHQVGMLRADPTGYGEGSLRSYQALGAETSAVWLSVEEVRRRWNGVFADAHFGDLERIMFNPGSGWAEADHALKAVLQAARGEGARYRKGVVGKLEFDPEGKCAGVLLDSGDRLAADVVLLCAGARTAELLAASQPGRPEFHLGHRVVATGAMSFAGTLKGAQKERFRDIPVCKNVVEGVKGESMSMTPDGVIKFNCDMGFTNMQHHEASHQKMSITPDEAMYGTWQEEAFSDKFKTRALSTMKGLYGKEMDGVEIESYRMCWDAVTPTHDFLITQHAQSANLYIATGGSFHGWKFLPVIGKYIVKMMEDTLDVEFVRRWGWDVDDDHLRANPTYDTEFDLPVYM</sequence>
<dbReference type="GO" id="GO:0051698">
    <property type="term" value="F:saccharopine oxidase activity"/>
    <property type="evidence" value="ECO:0007669"/>
    <property type="project" value="TreeGrafter"/>
</dbReference>
<reference evidence="7 8" key="1">
    <citation type="journal article" date="2018" name="Mol. Ecol.">
        <title>The obligate alkalophilic soda-lake fungus Sodiomyces alkalinus has shifted to a protein diet.</title>
        <authorList>
            <person name="Grum-Grzhimaylo A.A."/>
            <person name="Falkoski D.L."/>
            <person name="van den Heuvel J."/>
            <person name="Valero-Jimenez C.A."/>
            <person name="Min B."/>
            <person name="Choi I.G."/>
            <person name="Lipzen A."/>
            <person name="Daum C.G."/>
            <person name="Aanen D.K."/>
            <person name="Tsang A."/>
            <person name="Henrissat B."/>
            <person name="Bilanenko E.N."/>
            <person name="de Vries R.P."/>
            <person name="van Kan J.A.L."/>
            <person name="Grigoriev I.V."/>
            <person name="Debets A.J.M."/>
        </authorList>
    </citation>
    <scope>NUCLEOTIDE SEQUENCE [LARGE SCALE GENOMIC DNA]</scope>
    <source>
        <strain evidence="7 8">F11</strain>
    </source>
</reference>
<dbReference type="GO" id="GO:0008115">
    <property type="term" value="F:sarcosine oxidase activity"/>
    <property type="evidence" value="ECO:0007669"/>
    <property type="project" value="TreeGrafter"/>
</dbReference>
<dbReference type="GO" id="GO:0050660">
    <property type="term" value="F:flavin adenine dinucleotide binding"/>
    <property type="evidence" value="ECO:0007669"/>
    <property type="project" value="InterPro"/>
</dbReference>
<keyword evidence="5" id="KW-0560">Oxidoreductase</keyword>
<feature type="domain" description="FAD dependent oxidoreductase" evidence="6">
    <location>
        <begin position="10"/>
        <end position="392"/>
    </location>
</feature>
<dbReference type="RefSeq" id="XP_028464378.1">
    <property type="nucleotide sequence ID" value="XM_028612516.1"/>
</dbReference>
<dbReference type="EMBL" id="ML119059">
    <property type="protein sequence ID" value="ROT36572.1"/>
    <property type="molecule type" value="Genomic_DNA"/>
</dbReference>
<keyword evidence="8" id="KW-1185">Reference proteome</keyword>
<dbReference type="Gene3D" id="3.30.9.10">
    <property type="entry name" value="D-Amino Acid Oxidase, subunit A, domain 2"/>
    <property type="match status" value="1"/>
</dbReference>
<name>A0A3N2PPY1_SODAK</name>
<dbReference type="InterPro" id="IPR006076">
    <property type="entry name" value="FAD-dep_OxRdtase"/>
</dbReference>
<evidence type="ECO:0000256" key="1">
    <source>
        <dbReference type="ARBA" id="ARBA00001974"/>
    </source>
</evidence>
<protein>
    <submittedName>
        <fullName evidence="7">Sarcosine oxidase</fullName>
    </submittedName>
</protein>
<evidence type="ECO:0000256" key="2">
    <source>
        <dbReference type="ARBA" id="ARBA00010989"/>
    </source>
</evidence>
<dbReference type="Gene3D" id="3.50.50.60">
    <property type="entry name" value="FAD/NAD(P)-binding domain"/>
    <property type="match status" value="1"/>
</dbReference>